<gene>
    <name evidence="9" type="ORF">EGT74_19090</name>
</gene>
<evidence type="ECO:0000313" key="9">
    <source>
        <dbReference type="EMBL" id="RPE09116.1"/>
    </source>
</evidence>
<protein>
    <recommendedName>
        <fullName evidence="6">Peptidyl-prolyl cis-trans isomerase</fullName>
        <ecNumber evidence="6">5.2.1.8</ecNumber>
    </recommendedName>
</protein>
<keyword evidence="10" id="KW-1185">Reference proteome</keyword>
<dbReference type="AlphaFoldDB" id="A0A3N4PLN1"/>
<feature type="signal peptide" evidence="7">
    <location>
        <begin position="1"/>
        <end position="19"/>
    </location>
</feature>
<evidence type="ECO:0000256" key="2">
    <source>
        <dbReference type="ARBA" id="ARBA00006577"/>
    </source>
</evidence>
<evidence type="ECO:0000256" key="4">
    <source>
        <dbReference type="ARBA" id="ARBA00023235"/>
    </source>
</evidence>
<dbReference type="SUPFAM" id="SSF54534">
    <property type="entry name" value="FKBP-like"/>
    <property type="match status" value="1"/>
</dbReference>
<dbReference type="EC" id="5.2.1.8" evidence="6"/>
<evidence type="ECO:0000256" key="1">
    <source>
        <dbReference type="ARBA" id="ARBA00000971"/>
    </source>
</evidence>
<dbReference type="OrthoDB" id="669809at2"/>
<dbReference type="GO" id="GO:0003755">
    <property type="term" value="F:peptidyl-prolyl cis-trans isomerase activity"/>
    <property type="evidence" value="ECO:0007669"/>
    <property type="project" value="UniProtKB-UniRule"/>
</dbReference>
<reference evidence="9 10" key="1">
    <citation type="submission" date="2018-11" db="EMBL/GenBank/DDBJ databases">
        <title>Chitinophaga lutea sp.nov., isolate from arsenic contaminated soil.</title>
        <authorList>
            <person name="Zong Y."/>
        </authorList>
    </citation>
    <scope>NUCLEOTIDE SEQUENCE [LARGE SCALE GENOMIC DNA]</scope>
    <source>
        <strain evidence="9 10">ZY74</strain>
    </source>
</reference>
<dbReference type="InterPro" id="IPR046357">
    <property type="entry name" value="PPIase_dom_sf"/>
</dbReference>
<keyword evidence="7" id="KW-0732">Signal</keyword>
<comment type="catalytic activity">
    <reaction evidence="1 5 6">
        <text>[protein]-peptidylproline (omega=180) = [protein]-peptidylproline (omega=0)</text>
        <dbReference type="Rhea" id="RHEA:16237"/>
        <dbReference type="Rhea" id="RHEA-COMP:10747"/>
        <dbReference type="Rhea" id="RHEA-COMP:10748"/>
        <dbReference type="ChEBI" id="CHEBI:83833"/>
        <dbReference type="ChEBI" id="CHEBI:83834"/>
        <dbReference type="EC" id="5.2.1.8"/>
    </reaction>
</comment>
<evidence type="ECO:0000259" key="8">
    <source>
        <dbReference type="PROSITE" id="PS50059"/>
    </source>
</evidence>
<evidence type="ECO:0000256" key="6">
    <source>
        <dbReference type="RuleBase" id="RU003915"/>
    </source>
</evidence>
<dbReference type="InterPro" id="IPR001179">
    <property type="entry name" value="PPIase_FKBP_dom"/>
</dbReference>
<dbReference type="PROSITE" id="PS51257">
    <property type="entry name" value="PROKAR_LIPOPROTEIN"/>
    <property type="match status" value="1"/>
</dbReference>
<dbReference type="PANTHER" id="PTHR43811:SF19">
    <property type="entry name" value="39 KDA FK506-BINDING NUCLEAR PROTEIN"/>
    <property type="match status" value="1"/>
</dbReference>
<dbReference type="RefSeq" id="WP_123848114.1">
    <property type="nucleotide sequence ID" value="NZ_RPDH01000002.1"/>
</dbReference>
<dbReference type="Pfam" id="PF00254">
    <property type="entry name" value="FKBP_C"/>
    <property type="match status" value="1"/>
</dbReference>
<organism evidence="9 10">
    <name type="scientific">Chitinophaga lutea</name>
    <dbReference type="NCBI Taxonomy" id="2488634"/>
    <lineage>
        <taxon>Bacteria</taxon>
        <taxon>Pseudomonadati</taxon>
        <taxon>Bacteroidota</taxon>
        <taxon>Chitinophagia</taxon>
        <taxon>Chitinophagales</taxon>
        <taxon>Chitinophagaceae</taxon>
        <taxon>Chitinophaga</taxon>
    </lineage>
</organism>
<evidence type="ECO:0000256" key="5">
    <source>
        <dbReference type="PROSITE-ProRule" id="PRU00277"/>
    </source>
</evidence>
<accession>A0A3N4PLN1</accession>
<comment type="caution">
    <text evidence="9">The sequence shown here is derived from an EMBL/GenBank/DDBJ whole genome shotgun (WGS) entry which is preliminary data.</text>
</comment>
<dbReference type="PANTHER" id="PTHR43811">
    <property type="entry name" value="FKBP-TYPE PEPTIDYL-PROLYL CIS-TRANS ISOMERASE FKPA"/>
    <property type="match status" value="1"/>
</dbReference>
<feature type="chain" id="PRO_5018280861" description="Peptidyl-prolyl cis-trans isomerase" evidence="7">
    <location>
        <begin position="20"/>
        <end position="166"/>
    </location>
</feature>
<name>A0A3N4PLN1_9BACT</name>
<comment type="similarity">
    <text evidence="2 6">Belongs to the FKBP-type PPIase family.</text>
</comment>
<keyword evidence="3 5" id="KW-0697">Rotamase</keyword>
<keyword evidence="4 5" id="KW-0413">Isomerase</keyword>
<dbReference type="PROSITE" id="PS50059">
    <property type="entry name" value="FKBP_PPIASE"/>
    <property type="match status" value="1"/>
</dbReference>
<evidence type="ECO:0000313" key="10">
    <source>
        <dbReference type="Proteomes" id="UP000278351"/>
    </source>
</evidence>
<dbReference type="Proteomes" id="UP000278351">
    <property type="component" value="Unassembled WGS sequence"/>
</dbReference>
<proteinExistence type="inferred from homology"/>
<evidence type="ECO:0000256" key="7">
    <source>
        <dbReference type="SAM" id="SignalP"/>
    </source>
</evidence>
<dbReference type="EMBL" id="RPDH01000002">
    <property type="protein sequence ID" value="RPE09116.1"/>
    <property type="molecule type" value="Genomic_DNA"/>
</dbReference>
<sequence length="166" mass="18549">MRMRHYFGLLSLLAVTFFAACNKNDKPAQPFDPAKQAETDEQLIREYIAKNNITGTVKDATSALHYKVLAPGIGGDTMKLNDRMNVSYKGTLLNGTVFDEGDKTRLSEARLDQLIEGWKIGLRKITKEGKIQLFVPSALGYKNSATGKIPANSVLIFEVTLHNYYY</sequence>
<feature type="domain" description="PPIase FKBP-type" evidence="8">
    <location>
        <begin position="81"/>
        <end position="165"/>
    </location>
</feature>
<dbReference type="Gene3D" id="3.10.50.40">
    <property type="match status" value="1"/>
</dbReference>
<evidence type="ECO:0000256" key="3">
    <source>
        <dbReference type="ARBA" id="ARBA00023110"/>
    </source>
</evidence>